<dbReference type="SUPFAM" id="SSF52980">
    <property type="entry name" value="Restriction endonuclease-like"/>
    <property type="match status" value="1"/>
</dbReference>
<dbReference type="InterPro" id="IPR007569">
    <property type="entry name" value="DUF559"/>
</dbReference>
<dbReference type="Pfam" id="PF04480">
    <property type="entry name" value="DUF559"/>
    <property type="match status" value="1"/>
</dbReference>
<dbReference type="Gene3D" id="3.40.960.10">
    <property type="entry name" value="VSR Endonuclease"/>
    <property type="match status" value="1"/>
</dbReference>
<dbReference type="EMBL" id="CP002271">
    <property type="protein sequence ID" value="ADO75791.1"/>
    <property type="molecule type" value="Genomic_DNA"/>
</dbReference>
<evidence type="ECO:0000313" key="3">
    <source>
        <dbReference type="Proteomes" id="UP000001351"/>
    </source>
</evidence>
<dbReference type="GO" id="GO:0004519">
    <property type="term" value="F:endonuclease activity"/>
    <property type="evidence" value="ECO:0007669"/>
    <property type="project" value="UniProtKB-KW"/>
</dbReference>
<dbReference type="eggNOG" id="COG2852">
    <property type="taxonomic scope" value="Bacteria"/>
</dbReference>
<reference evidence="2 3" key="1">
    <citation type="journal article" date="2011" name="Mol. Biol. Evol.">
        <title>Comparative genomic analysis of fruiting body formation in Myxococcales.</title>
        <authorList>
            <person name="Huntley S."/>
            <person name="Hamann N."/>
            <person name="Wegener-Feldbrugge S."/>
            <person name="Treuner-Lange A."/>
            <person name="Kube M."/>
            <person name="Reinhardt R."/>
            <person name="Klages S."/>
            <person name="Muller R."/>
            <person name="Ronning C.M."/>
            <person name="Nierman W.C."/>
            <person name="Sogaard-Andersen L."/>
        </authorList>
    </citation>
    <scope>NUCLEOTIDE SEQUENCE [LARGE SCALE GENOMIC DNA]</scope>
    <source>
        <strain evidence="2 3">DW4/3-1</strain>
    </source>
</reference>
<dbReference type="HOGENOM" id="CLU_675997_0_0_7"/>
<proteinExistence type="predicted"/>
<accession>E3FRL4</accession>
<dbReference type="Proteomes" id="UP000001351">
    <property type="component" value="Chromosome"/>
</dbReference>
<dbReference type="InterPro" id="IPR011335">
    <property type="entry name" value="Restrct_endonuc-II-like"/>
</dbReference>
<evidence type="ECO:0000259" key="1">
    <source>
        <dbReference type="Pfam" id="PF04480"/>
    </source>
</evidence>
<dbReference type="AlphaFoldDB" id="E3FRL4"/>
<evidence type="ECO:0000313" key="2">
    <source>
        <dbReference type="EMBL" id="ADO75791.1"/>
    </source>
</evidence>
<dbReference type="KEGG" id="sur:STAUR_8036"/>
<sequence length="407" mass="44281">MGTCLLLPAHTALLDALDRHARRREEGIATLSALVGSPARALALFTGWAHRRGVSVAAPEADEPRAMVRAWAAALARERELFADAEAFVALHASPGSPRPLFFRQKTAHERALFVDALSPAQTVKATWELSLQLLASQEIPAAGMLPDAVEAAIAREPFSALRAVLGWVPAGETPALRIRVGLSELRRLRAAAAICAAAPSLTVVCILTPEAFAACQDRGESHVLAMLREGWQDVPEEAAPGTASEAIGPALARFQQEGTPAPLVAHYVEAARALTAAGPEAGDRSRSKAEQFLYELLQHRPATRGCFTLNGLVEPGTGGRSLEIDLLCRELRVAVEIDGYFHFRGAEDFRRDRRKDLALQRLGYWVVRFLAEDVVARLEDILETIDTLMEARRRESSGQEMPHGHR</sequence>
<protein>
    <submittedName>
        <fullName evidence="2">Restriction endonuclease, type II-like protein</fullName>
    </submittedName>
</protein>
<keyword evidence="3" id="KW-1185">Reference proteome</keyword>
<dbReference type="STRING" id="378806.STAUR_8036"/>
<gene>
    <name evidence="2" type="ordered locus">STAUR_8036</name>
</gene>
<name>E3FRL4_STIAD</name>
<feature type="domain" description="DUF559" evidence="1">
    <location>
        <begin position="325"/>
        <end position="388"/>
    </location>
</feature>
<organism evidence="2 3">
    <name type="scientific">Stigmatella aurantiaca (strain DW4/3-1)</name>
    <dbReference type="NCBI Taxonomy" id="378806"/>
    <lineage>
        <taxon>Bacteria</taxon>
        <taxon>Pseudomonadati</taxon>
        <taxon>Myxococcota</taxon>
        <taxon>Myxococcia</taxon>
        <taxon>Myxococcales</taxon>
        <taxon>Cystobacterineae</taxon>
        <taxon>Archangiaceae</taxon>
        <taxon>Stigmatella</taxon>
    </lineage>
</organism>